<dbReference type="InParanoid" id="A0A1X7TL49"/>
<sequence>LPPDPKAFYLRPLVNFSLELGKPWYSNVPIGINTLQNMMKTISEKGGLSNVYTNHSLRATATTCLYLSDVPEKVIQEKTGHSSLAGLRAYENTSSDQLKGMAKMLDSATSFQTSCIKADPDKIEVPEKKQEELDDNPPKKLRMGDDTPLKPKQMAQVFSGSLENCVINFYNNSDSK</sequence>
<dbReference type="PANTHER" id="PTHR21446:SF12">
    <property type="entry name" value="POTASSIUM CHANNEL TETRAMERIZATION DOMAIN CONTAINING 1"/>
    <property type="match status" value="1"/>
</dbReference>
<accession>A0A1X7TL49</accession>
<dbReference type="EnsemblMetazoa" id="Aqu2.1.15543_001">
    <property type="protein sequence ID" value="Aqu2.1.15543_001"/>
    <property type="gene ID" value="Aqu2.1.15543"/>
</dbReference>
<dbReference type="InterPro" id="IPR002104">
    <property type="entry name" value="Integrase_catalytic"/>
</dbReference>
<dbReference type="GO" id="GO:0015074">
    <property type="term" value="P:DNA integration"/>
    <property type="evidence" value="ECO:0007669"/>
    <property type="project" value="InterPro"/>
</dbReference>
<dbReference type="InterPro" id="IPR013762">
    <property type="entry name" value="Integrase-like_cat_sf"/>
</dbReference>
<dbReference type="GO" id="GO:0003677">
    <property type="term" value="F:DNA binding"/>
    <property type="evidence" value="ECO:0007669"/>
    <property type="project" value="InterPro"/>
</dbReference>
<dbReference type="InterPro" id="IPR011010">
    <property type="entry name" value="DNA_brk_join_enz"/>
</dbReference>
<proteinExistence type="predicted"/>
<protein>
    <recommendedName>
        <fullName evidence="3">Tyr recombinase domain-containing protein</fullName>
    </recommendedName>
</protein>
<keyword evidence="1" id="KW-0233">DNA recombination</keyword>
<feature type="compositionally biased region" description="Basic and acidic residues" evidence="2">
    <location>
        <begin position="126"/>
        <end position="149"/>
    </location>
</feature>
<dbReference type="SUPFAM" id="SSF56349">
    <property type="entry name" value="DNA breaking-rejoining enzymes"/>
    <property type="match status" value="1"/>
</dbReference>
<name>A0A1X7TL49_AMPQE</name>
<evidence type="ECO:0000256" key="2">
    <source>
        <dbReference type="SAM" id="MobiDB-lite"/>
    </source>
</evidence>
<evidence type="ECO:0000259" key="3">
    <source>
        <dbReference type="Pfam" id="PF00589"/>
    </source>
</evidence>
<dbReference type="OrthoDB" id="5957988at2759"/>
<evidence type="ECO:0000256" key="1">
    <source>
        <dbReference type="ARBA" id="ARBA00023172"/>
    </source>
</evidence>
<dbReference type="PANTHER" id="PTHR21446">
    <property type="entry name" value="DUF3504 DOMAIN-CONTAINING PROTEIN"/>
    <property type="match status" value="1"/>
</dbReference>
<dbReference type="GO" id="GO:0006310">
    <property type="term" value="P:DNA recombination"/>
    <property type="evidence" value="ECO:0007669"/>
    <property type="project" value="UniProtKB-KW"/>
</dbReference>
<dbReference type="Gene3D" id="1.10.443.10">
    <property type="entry name" value="Intergrase catalytic core"/>
    <property type="match status" value="1"/>
</dbReference>
<dbReference type="Pfam" id="PF00589">
    <property type="entry name" value="Phage_integrase"/>
    <property type="match status" value="1"/>
</dbReference>
<evidence type="ECO:0000313" key="4">
    <source>
        <dbReference type="EnsemblMetazoa" id="Aqu2.1.15543_001"/>
    </source>
</evidence>
<dbReference type="InterPro" id="IPR052787">
    <property type="entry name" value="MAVS"/>
</dbReference>
<reference evidence="4" key="1">
    <citation type="submission" date="2017-05" db="UniProtKB">
        <authorList>
            <consortium name="EnsemblMetazoa"/>
        </authorList>
    </citation>
    <scope>IDENTIFICATION</scope>
</reference>
<dbReference type="AlphaFoldDB" id="A0A1X7TL49"/>
<organism evidence="4">
    <name type="scientific">Amphimedon queenslandica</name>
    <name type="common">Sponge</name>
    <dbReference type="NCBI Taxonomy" id="400682"/>
    <lineage>
        <taxon>Eukaryota</taxon>
        <taxon>Metazoa</taxon>
        <taxon>Porifera</taxon>
        <taxon>Demospongiae</taxon>
        <taxon>Heteroscleromorpha</taxon>
        <taxon>Haplosclerida</taxon>
        <taxon>Niphatidae</taxon>
        <taxon>Amphimedon</taxon>
    </lineage>
</organism>
<feature type="region of interest" description="Disordered" evidence="2">
    <location>
        <begin position="126"/>
        <end position="150"/>
    </location>
</feature>
<feature type="domain" description="Tyr recombinase" evidence="3">
    <location>
        <begin position="27"/>
        <end position="93"/>
    </location>
</feature>